<dbReference type="SUPFAM" id="SSF46785">
    <property type="entry name" value="Winged helix' DNA-binding domain"/>
    <property type="match status" value="1"/>
</dbReference>
<feature type="domain" description="HTH deoR-type" evidence="7">
    <location>
        <begin position="1"/>
        <end position="56"/>
    </location>
</feature>
<dbReference type="PRINTS" id="PR00037">
    <property type="entry name" value="HTHLACR"/>
</dbReference>
<dbReference type="InterPro" id="IPR014036">
    <property type="entry name" value="DeoR-like_C"/>
</dbReference>
<dbReference type="PANTHER" id="PTHR30363">
    <property type="entry name" value="HTH-TYPE TRANSCRIPTIONAL REGULATOR SRLR-RELATED"/>
    <property type="match status" value="1"/>
</dbReference>
<evidence type="ECO:0000256" key="5">
    <source>
        <dbReference type="ARBA" id="ARBA00023163"/>
    </source>
</evidence>
<dbReference type="InterPro" id="IPR036390">
    <property type="entry name" value="WH_DNA-bd_sf"/>
</dbReference>
<dbReference type="SMART" id="SM01134">
    <property type="entry name" value="DeoRC"/>
    <property type="match status" value="1"/>
</dbReference>
<protein>
    <recommendedName>
        <fullName evidence="1">Lactose phosphotransferase system repressor</fullName>
    </recommendedName>
</protein>
<proteinExistence type="predicted"/>
<dbReference type="Pfam" id="PF00455">
    <property type="entry name" value="DeoRC"/>
    <property type="match status" value="1"/>
</dbReference>
<dbReference type="GO" id="GO:0003677">
    <property type="term" value="F:DNA binding"/>
    <property type="evidence" value="ECO:0007669"/>
    <property type="project" value="UniProtKB-KW"/>
</dbReference>
<dbReference type="Gene3D" id="1.10.10.10">
    <property type="entry name" value="Winged helix-like DNA-binding domain superfamily/Winged helix DNA-binding domain"/>
    <property type="match status" value="1"/>
</dbReference>
<dbReference type="AlphaFoldDB" id="A0A410Q9P4"/>
<dbReference type="Pfam" id="PF08220">
    <property type="entry name" value="HTH_DeoR"/>
    <property type="match status" value="1"/>
</dbReference>
<gene>
    <name evidence="8" type="ORF">EQM13_03465</name>
</gene>
<reference evidence="9" key="1">
    <citation type="submission" date="2019-01" db="EMBL/GenBank/DDBJ databases">
        <title>Draft genomes of a novel of Sporanaerobacter strains.</title>
        <authorList>
            <person name="Ma S."/>
        </authorList>
    </citation>
    <scope>NUCLEOTIDE SEQUENCE [LARGE SCALE GENOMIC DNA]</scope>
    <source>
        <strain evidence="9">NJN-17</strain>
    </source>
</reference>
<dbReference type="InterPro" id="IPR050313">
    <property type="entry name" value="Carb_Metab_HTH_regulators"/>
</dbReference>
<comment type="function">
    <text evidence="6">Repressor of the lactose catabolism operon. Galactose-6-phosphate is the inducer.</text>
</comment>
<evidence type="ECO:0000256" key="1">
    <source>
        <dbReference type="ARBA" id="ARBA00021390"/>
    </source>
</evidence>
<dbReference type="GO" id="GO:0003700">
    <property type="term" value="F:DNA-binding transcription factor activity"/>
    <property type="evidence" value="ECO:0007669"/>
    <property type="project" value="InterPro"/>
</dbReference>
<keyword evidence="5" id="KW-0804">Transcription</keyword>
<organism evidence="8 9">
    <name type="scientific">Acidilutibacter cellobiosedens</name>
    <dbReference type="NCBI Taxonomy" id="2507161"/>
    <lineage>
        <taxon>Bacteria</taxon>
        <taxon>Bacillati</taxon>
        <taxon>Bacillota</taxon>
        <taxon>Tissierellia</taxon>
        <taxon>Tissierellales</taxon>
        <taxon>Acidilutibacteraceae</taxon>
        <taxon>Acidilutibacter</taxon>
    </lineage>
</organism>
<dbReference type="PANTHER" id="PTHR30363:SF4">
    <property type="entry name" value="GLYCEROL-3-PHOSPHATE REGULON REPRESSOR"/>
    <property type="match status" value="1"/>
</dbReference>
<dbReference type="OrthoDB" id="9797223at2"/>
<evidence type="ECO:0000259" key="7">
    <source>
        <dbReference type="PROSITE" id="PS51000"/>
    </source>
</evidence>
<dbReference type="InterPro" id="IPR037171">
    <property type="entry name" value="NagB/RpiA_transferase-like"/>
</dbReference>
<keyword evidence="3" id="KW-0805">Transcription regulation</keyword>
<accession>A0A410Q9P4</accession>
<dbReference type="PROSITE" id="PS51000">
    <property type="entry name" value="HTH_DEOR_2"/>
    <property type="match status" value="1"/>
</dbReference>
<dbReference type="SUPFAM" id="SSF100950">
    <property type="entry name" value="NagB/RpiA/CoA transferase-like"/>
    <property type="match status" value="1"/>
</dbReference>
<name>A0A410Q9P4_9FIRM</name>
<dbReference type="Proteomes" id="UP000287969">
    <property type="component" value="Chromosome"/>
</dbReference>
<dbReference type="PROSITE" id="PS00894">
    <property type="entry name" value="HTH_DEOR_1"/>
    <property type="match status" value="1"/>
</dbReference>
<evidence type="ECO:0000313" key="8">
    <source>
        <dbReference type="EMBL" id="QAT60700.1"/>
    </source>
</evidence>
<sequence length="248" mass="27768">MMDRLTKILDLVNKYKKIEVSKLSDALGVSQVTIRKDLDVLVKKGLISREHGYATLNESDDINNRLSINYDIKKKIARSALDIISNGETVMIESGSTCAMFAEELAKNKKNITIITNSAFIASYIRKYPDCRTILLGGEYQKGSQVNVGPITKKCALEFFVDKLFIGIDGISMNADFTSSDLMRAETVKAMTTSANHVIVLTDSSKFMQRGLVNLLSFDEVDYLFTDTDIPDDIKYTLENHKIKLNTI</sequence>
<keyword evidence="4" id="KW-0238">DNA-binding</keyword>
<dbReference type="InterPro" id="IPR018356">
    <property type="entry name" value="Tscrpt_reg_HTH_DeoR_CS"/>
</dbReference>
<evidence type="ECO:0000313" key="9">
    <source>
        <dbReference type="Proteomes" id="UP000287969"/>
    </source>
</evidence>
<dbReference type="InterPro" id="IPR001034">
    <property type="entry name" value="DeoR_HTH"/>
</dbReference>
<evidence type="ECO:0000256" key="3">
    <source>
        <dbReference type="ARBA" id="ARBA00023015"/>
    </source>
</evidence>
<dbReference type="InterPro" id="IPR036388">
    <property type="entry name" value="WH-like_DNA-bd_sf"/>
</dbReference>
<dbReference type="KEGG" id="spoa:EQM13_03465"/>
<dbReference type="EMBL" id="CP035282">
    <property type="protein sequence ID" value="QAT60700.1"/>
    <property type="molecule type" value="Genomic_DNA"/>
</dbReference>
<dbReference type="SMART" id="SM00420">
    <property type="entry name" value="HTH_DEOR"/>
    <property type="match status" value="1"/>
</dbReference>
<evidence type="ECO:0000256" key="2">
    <source>
        <dbReference type="ARBA" id="ARBA00022491"/>
    </source>
</evidence>
<evidence type="ECO:0000256" key="6">
    <source>
        <dbReference type="ARBA" id="ARBA00024937"/>
    </source>
</evidence>
<keyword evidence="2" id="KW-0678">Repressor</keyword>
<keyword evidence="9" id="KW-1185">Reference proteome</keyword>
<evidence type="ECO:0000256" key="4">
    <source>
        <dbReference type="ARBA" id="ARBA00023125"/>
    </source>
</evidence>
<dbReference type="Gene3D" id="3.40.50.1360">
    <property type="match status" value="1"/>
</dbReference>